<keyword evidence="2" id="KW-0813">Transport</keyword>
<dbReference type="Proteomes" id="UP001285441">
    <property type="component" value="Unassembled WGS sequence"/>
</dbReference>
<keyword evidence="4 7" id="KW-1133">Transmembrane helix</keyword>
<feature type="transmembrane region" description="Helical" evidence="7">
    <location>
        <begin position="199"/>
        <end position="221"/>
    </location>
</feature>
<feature type="transmembrane region" description="Helical" evidence="7">
    <location>
        <begin position="142"/>
        <end position="160"/>
    </location>
</feature>
<dbReference type="InterPro" id="IPR011701">
    <property type="entry name" value="MFS"/>
</dbReference>
<organism evidence="9 10">
    <name type="scientific">Podospora didyma</name>
    <dbReference type="NCBI Taxonomy" id="330526"/>
    <lineage>
        <taxon>Eukaryota</taxon>
        <taxon>Fungi</taxon>
        <taxon>Dikarya</taxon>
        <taxon>Ascomycota</taxon>
        <taxon>Pezizomycotina</taxon>
        <taxon>Sordariomycetes</taxon>
        <taxon>Sordariomycetidae</taxon>
        <taxon>Sordariales</taxon>
        <taxon>Podosporaceae</taxon>
        <taxon>Podospora</taxon>
    </lineage>
</organism>
<dbReference type="PROSITE" id="PS50850">
    <property type="entry name" value="MFS"/>
    <property type="match status" value="1"/>
</dbReference>
<evidence type="ECO:0000256" key="4">
    <source>
        <dbReference type="ARBA" id="ARBA00022989"/>
    </source>
</evidence>
<comment type="caution">
    <text evidence="9">The sequence shown here is derived from an EMBL/GenBank/DDBJ whole genome shotgun (WGS) entry which is preliminary data.</text>
</comment>
<keyword evidence="3 7" id="KW-0812">Transmembrane</keyword>
<evidence type="ECO:0000256" key="5">
    <source>
        <dbReference type="ARBA" id="ARBA00023136"/>
    </source>
</evidence>
<feature type="transmembrane region" description="Helical" evidence="7">
    <location>
        <begin position="72"/>
        <end position="93"/>
    </location>
</feature>
<keyword evidence="5 7" id="KW-0472">Membrane</keyword>
<feature type="transmembrane region" description="Helical" evidence="7">
    <location>
        <begin position="302"/>
        <end position="327"/>
    </location>
</feature>
<evidence type="ECO:0000256" key="7">
    <source>
        <dbReference type="SAM" id="Phobius"/>
    </source>
</evidence>
<dbReference type="GO" id="GO:0022857">
    <property type="term" value="F:transmembrane transporter activity"/>
    <property type="evidence" value="ECO:0007669"/>
    <property type="project" value="InterPro"/>
</dbReference>
<reference evidence="9" key="1">
    <citation type="journal article" date="2023" name="Mol. Phylogenet. Evol.">
        <title>Genome-scale phylogeny and comparative genomics of the fungal order Sordariales.</title>
        <authorList>
            <person name="Hensen N."/>
            <person name="Bonometti L."/>
            <person name="Westerberg I."/>
            <person name="Brannstrom I.O."/>
            <person name="Guillou S."/>
            <person name="Cros-Aarteil S."/>
            <person name="Calhoun S."/>
            <person name="Haridas S."/>
            <person name="Kuo A."/>
            <person name="Mondo S."/>
            <person name="Pangilinan J."/>
            <person name="Riley R."/>
            <person name="LaButti K."/>
            <person name="Andreopoulos B."/>
            <person name="Lipzen A."/>
            <person name="Chen C."/>
            <person name="Yan M."/>
            <person name="Daum C."/>
            <person name="Ng V."/>
            <person name="Clum A."/>
            <person name="Steindorff A."/>
            <person name="Ohm R.A."/>
            <person name="Martin F."/>
            <person name="Silar P."/>
            <person name="Natvig D.O."/>
            <person name="Lalanne C."/>
            <person name="Gautier V."/>
            <person name="Ament-Velasquez S.L."/>
            <person name="Kruys A."/>
            <person name="Hutchinson M.I."/>
            <person name="Powell A.J."/>
            <person name="Barry K."/>
            <person name="Miller A.N."/>
            <person name="Grigoriev I.V."/>
            <person name="Debuchy R."/>
            <person name="Gladieux P."/>
            <person name="Hiltunen Thoren M."/>
            <person name="Johannesson H."/>
        </authorList>
    </citation>
    <scope>NUCLEOTIDE SEQUENCE</scope>
    <source>
        <strain evidence="9">CBS 232.78</strain>
    </source>
</reference>
<evidence type="ECO:0000313" key="9">
    <source>
        <dbReference type="EMBL" id="KAK3393242.1"/>
    </source>
</evidence>
<dbReference type="PRINTS" id="PR01035">
    <property type="entry name" value="TCRTETA"/>
</dbReference>
<keyword evidence="10" id="KW-1185">Reference proteome</keyword>
<feature type="transmembrane region" description="Helical" evidence="7">
    <location>
        <begin position="372"/>
        <end position="393"/>
    </location>
</feature>
<evidence type="ECO:0000256" key="6">
    <source>
        <dbReference type="SAM" id="MobiDB-lite"/>
    </source>
</evidence>
<dbReference type="EMBL" id="JAULSW010000001">
    <property type="protein sequence ID" value="KAK3393242.1"/>
    <property type="molecule type" value="Genomic_DNA"/>
</dbReference>
<reference evidence="9" key="2">
    <citation type="submission" date="2023-06" db="EMBL/GenBank/DDBJ databases">
        <authorList>
            <consortium name="Lawrence Berkeley National Laboratory"/>
            <person name="Haridas S."/>
            <person name="Hensen N."/>
            <person name="Bonometti L."/>
            <person name="Westerberg I."/>
            <person name="Brannstrom I.O."/>
            <person name="Guillou S."/>
            <person name="Cros-Aarteil S."/>
            <person name="Calhoun S."/>
            <person name="Kuo A."/>
            <person name="Mondo S."/>
            <person name="Pangilinan J."/>
            <person name="Riley R."/>
            <person name="LaButti K."/>
            <person name="Andreopoulos B."/>
            <person name="Lipzen A."/>
            <person name="Chen C."/>
            <person name="Yanf M."/>
            <person name="Daum C."/>
            <person name="Ng V."/>
            <person name="Clum A."/>
            <person name="Steindorff A."/>
            <person name="Ohm R."/>
            <person name="Martin F."/>
            <person name="Silar P."/>
            <person name="Natvig D."/>
            <person name="Lalanne C."/>
            <person name="Gautier V."/>
            <person name="Ament-velasquez S.L."/>
            <person name="Kruys A."/>
            <person name="Hutchinson M.I."/>
            <person name="Powell A.J."/>
            <person name="Barry K."/>
            <person name="Miller A.N."/>
            <person name="Grigoriev I.V."/>
            <person name="Debuchy R."/>
            <person name="Gladieux P."/>
            <person name="Thoren M.H."/>
            <person name="Johannesson H."/>
        </authorList>
    </citation>
    <scope>NUCLEOTIDE SEQUENCE</scope>
    <source>
        <strain evidence="9">CBS 232.78</strain>
    </source>
</reference>
<evidence type="ECO:0000259" key="8">
    <source>
        <dbReference type="PROSITE" id="PS50850"/>
    </source>
</evidence>
<dbReference type="PANTHER" id="PTHR23504:SF3">
    <property type="entry name" value="MAJOR FACILITATOR SUPERFAMILY (MFS) PROFILE DOMAIN-CONTAINING PROTEIN"/>
    <property type="match status" value="1"/>
</dbReference>
<dbReference type="SUPFAM" id="SSF103473">
    <property type="entry name" value="MFS general substrate transporter"/>
    <property type="match status" value="1"/>
</dbReference>
<feature type="region of interest" description="Disordered" evidence="6">
    <location>
        <begin position="1"/>
        <end position="64"/>
    </location>
</feature>
<dbReference type="InterPro" id="IPR020846">
    <property type="entry name" value="MFS_dom"/>
</dbReference>
<evidence type="ECO:0000256" key="3">
    <source>
        <dbReference type="ARBA" id="ARBA00022692"/>
    </source>
</evidence>
<dbReference type="Pfam" id="PF07690">
    <property type="entry name" value="MFS_1"/>
    <property type="match status" value="1"/>
</dbReference>
<comment type="subcellular location">
    <subcellularLocation>
        <location evidence="1">Membrane</location>
        <topology evidence="1">Multi-pass membrane protein</topology>
    </subcellularLocation>
</comment>
<dbReference type="CDD" id="cd17330">
    <property type="entry name" value="MFS_SLC46_TetA_like"/>
    <property type="match status" value="1"/>
</dbReference>
<feature type="domain" description="Major facilitator superfamily (MFS) profile" evidence="8">
    <location>
        <begin position="71"/>
        <end position="502"/>
    </location>
</feature>
<feature type="transmembrane region" description="Helical" evidence="7">
    <location>
        <begin position="166"/>
        <end position="187"/>
    </location>
</feature>
<feature type="transmembrane region" description="Helical" evidence="7">
    <location>
        <begin position="339"/>
        <end position="360"/>
    </location>
</feature>
<evidence type="ECO:0000313" key="10">
    <source>
        <dbReference type="Proteomes" id="UP001285441"/>
    </source>
</evidence>
<evidence type="ECO:0000256" key="1">
    <source>
        <dbReference type="ARBA" id="ARBA00004141"/>
    </source>
</evidence>
<feature type="transmembrane region" description="Helical" evidence="7">
    <location>
        <begin position="108"/>
        <end position="130"/>
    </location>
</feature>
<gene>
    <name evidence="9" type="ORF">B0H63DRAFT_457824</name>
</gene>
<feature type="transmembrane region" description="Helical" evidence="7">
    <location>
        <begin position="241"/>
        <end position="265"/>
    </location>
</feature>
<dbReference type="GO" id="GO:0016020">
    <property type="term" value="C:membrane"/>
    <property type="evidence" value="ECO:0007669"/>
    <property type="project" value="UniProtKB-SubCell"/>
</dbReference>
<sequence>MTAPAKPRHAGDDAAARRPSVSESTPLLAAEEDFIPPATPADLSEATTLNNQPNGDGDGNDNDDKPLPVRQIIVLCYARWVEPVAYFSIFPYINKMAQENGNLAKTEVGYYSGLVESLFSLTQMAVMILWGRAADRVGRKPVLVFSLIGVSLATGLFGMAKTIWQMILFRCLAGVFAGTIVTIRTMISEHSTSKTQARAFSWFAFTGNMGILFGPLIGGALAEPAKQYPSVFENIQFFVDYPYALPSFLVGIIGFSAVLVTAFLAEETLIAAPRNGDAEPGALAKPAPLSTWDLVKSPGVSIILYTYGHIMLLAFSFTAIVPVFWFTPVEFGGFGFEPIQISLFLGLNGLAQATWILLIFPPLHRRIGTNGVMRLCSTAYPVFFALCPAMNMLLRSGNPILEPSFWVLAPLVLCIGCGVSMSFTAIQLALNDVSPSPAVLGTLNAVALSIVSGVRAFSPALFSSLFALGAGNQWLWGYAIWALMVIMALGFTVVSRYLPDYEELKRQRERERAELGQPPHLAGHASANIAGTIGGMAGTGGD</sequence>
<dbReference type="InterPro" id="IPR036259">
    <property type="entry name" value="MFS_trans_sf"/>
</dbReference>
<dbReference type="AlphaFoldDB" id="A0AAE0P4U1"/>
<feature type="transmembrane region" description="Helical" evidence="7">
    <location>
        <begin position="438"/>
        <end position="458"/>
    </location>
</feature>
<evidence type="ECO:0000256" key="2">
    <source>
        <dbReference type="ARBA" id="ARBA00022448"/>
    </source>
</evidence>
<feature type="transmembrane region" description="Helical" evidence="7">
    <location>
        <begin position="478"/>
        <end position="498"/>
    </location>
</feature>
<name>A0AAE0P4U1_9PEZI</name>
<feature type="transmembrane region" description="Helical" evidence="7">
    <location>
        <begin position="405"/>
        <end position="426"/>
    </location>
</feature>
<proteinExistence type="predicted"/>
<dbReference type="PANTHER" id="PTHR23504">
    <property type="entry name" value="MAJOR FACILITATOR SUPERFAMILY DOMAIN-CONTAINING PROTEIN 10"/>
    <property type="match status" value="1"/>
</dbReference>
<dbReference type="InterPro" id="IPR001958">
    <property type="entry name" value="Tet-R_TetA/multi-R_MdtG-like"/>
</dbReference>
<protein>
    <submittedName>
        <fullName evidence="9">MFS general substrate transporter</fullName>
    </submittedName>
</protein>
<accession>A0AAE0P4U1</accession>
<dbReference type="Gene3D" id="1.20.1250.20">
    <property type="entry name" value="MFS general substrate transporter like domains"/>
    <property type="match status" value="1"/>
</dbReference>